<proteinExistence type="predicted"/>
<comment type="caution">
    <text evidence="1">The sequence shown here is derived from an EMBL/GenBank/DDBJ whole genome shotgun (WGS) entry which is preliminary data.</text>
</comment>
<dbReference type="EMBL" id="CADEBD010000289">
    <property type="protein sequence ID" value="CAB3232069.1"/>
    <property type="molecule type" value="Genomic_DNA"/>
</dbReference>
<evidence type="ECO:0000313" key="2">
    <source>
        <dbReference type="Proteomes" id="UP000494256"/>
    </source>
</evidence>
<name>A0A8S0ZET9_ARCPL</name>
<evidence type="ECO:0000313" key="1">
    <source>
        <dbReference type="EMBL" id="CAB3232069.1"/>
    </source>
</evidence>
<organism evidence="1 2">
    <name type="scientific">Arctia plantaginis</name>
    <name type="common">Wood tiger moth</name>
    <name type="synonym">Phalaena plantaginis</name>
    <dbReference type="NCBI Taxonomy" id="874455"/>
    <lineage>
        <taxon>Eukaryota</taxon>
        <taxon>Metazoa</taxon>
        <taxon>Ecdysozoa</taxon>
        <taxon>Arthropoda</taxon>
        <taxon>Hexapoda</taxon>
        <taxon>Insecta</taxon>
        <taxon>Pterygota</taxon>
        <taxon>Neoptera</taxon>
        <taxon>Endopterygota</taxon>
        <taxon>Lepidoptera</taxon>
        <taxon>Glossata</taxon>
        <taxon>Ditrysia</taxon>
        <taxon>Noctuoidea</taxon>
        <taxon>Erebidae</taxon>
        <taxon>Arctiinae</taxon>
        <taxon>Arctia</taxon>
    </lineage>
</organism>
<dbReference type="AlphaFoldDB" id="A0A8S0ZET9"/>
<sequence length="177" mass="20505">MDCYPIPVDNNLSRKRQAEPAKWKRNLAKRQSPQKHLDIISRFSTVTKLGVDCEVLDWKTASQEVFKPVGNWHFQFKLCKRFILRRSKRAGNVLIGGHLYYKTDDEACKNVCERGKSSSMLNQSKINPSCTLSDVKKKDILTLKSHWGNDWQQNEELLFFKTLLNDAEIQVECAEDS</sequence>
<protein>
    <submittedName>
        <fullName evidence="1">Uncharacterized protein</fullName>
    </submittedName>
</protein>
<dbReference type="OrthoDB" id="116216at2759"/>
<reference evidence="1 2" key="1">
    <citation type="submission" date="2020-04" db="EMBL/GenBank/DDBJ databases">
        <authorList>
            <person name="Wallbank WR R."/>
            <person name="Pardo Diaz C."/>
            <person name="Kozak K."/>
            <person name="Martin S."/>
            <person name="Jiggins C."/>
            <person name="Moest M."/>
            <person name="Warren A I."/>
            <person name="Byers J.R.P. K."/>
            <person name="Montejo-Kovacevich G."/>
            <person name="Yen C E."/>
        </authorList>
    </citation>
    <scope>NUCLEOTIDE SEQUENCE [LARGE SCALE GENOMIC DNA]</scope>
</reference>
<gene>
    <name evidence="1" type="ORF">APLA_LOCUS5499</name>
</gene>
<dbReference type="Proteomes" id="UP000494256">
    <property type="component" value="Unassembled WGS sequence"/>
</dbReference>
<accession>A0A8S0ZET9</accession>